<comment type="caution">
    <text evidence="2">The sequence shown here is derived from an EMBL/GenBank/DDBJ whole genome shotgun (WGS) entry which is preliminary data.</text>
</comment>
<organism evidence="2 3">
    <name type="scientific">Apiospora phragmitis</name>
    <dbReference type="NCBI Taxonomy" id="2905665"/>
    <lineage>
        <taxon>Eukaryota</taxon>
        <taxon>Fungi</taxon>
        <taxon>Dikarya</taxon>
        <taxon>Ascomycota</taxon>
        <taxon>Pezizomycotina</taxon>
        <taxon>Sordariomycetes</taxon>
        <taxon>Xylariomycetidae</taxon>
        <taxon>Amphisphaeriales</taxon>
        <taxon>Apiosporaceae</taxon>
        <taxon>Apiospora</taxon>
    </lineage>
</organism>
<evidence type="ECO:0000259" key="1">
    <source>
        <dbReference type="Pfam" id="PF14737"/>
    </source>
</evidence>
<feature type="domain" description="DUF4470" evidence="1">
    <location>
        <begin position="56"/>
        <end position="152"/>
    </location>
</feature>
<evidence type="ECO:0000313" key="2">
    <source>
        <dbReference type="EMBL" id="KAK8038412.1"/>
    </source>
</evidence>
<dbReference type="EMBL" id="JAQQWL010000016">
    <property type="protein sequence ID" value="KAK8038412.1"/>
    <property type="molecule type" value="Genomic_DNA"/>
</dbReference>
<accession>A0ABR1SVR0</accession>
<name>A0ABR1SVR0_9PEZI</name>
<dbReference type="GeneID" id="92099651"/>
<dbReference type="Pfam" id="PF14737">
    <property type="entry name" value="DUF4470"/>
    <property type="match status" value="1"/>
</dbReference>
<sequence length="527" mass="60657">YCGPACQKVHWREHKVDCKSELLKATWRPQWEADGRKPRFMGGDPLVAFNSTGKYLWGNIPAYDVVNLTRNEGLDAEEDLNLLFAASGDLRNVFKTIHGVPPTYGGDISIVLNDKDLHTVARNAITLLLLLLDDDTERAARNALHLWYSAFIPESLMDKMREDVGRAIENVCIKVENKHPDTLLGKTFDFGQRRLRLTLQQRAWMSLRQYLQVPQISLQDAQERRKAVTLAPERIDHRERSFLSQEPGRRFCAFKFREHGILLPFASVWDSFTIPNPTIFGKEGTWPMKDSADPLEGWPVADVRRSSGAAENDIYVKLYYYVLDLLTSVHRLLGKLKISFELFNTDAQELTKYCKDVQFDRIETANIADGGYLGPARTVCLLGNLLRPPWCNPHATLITLFMNAISEVTTAADEQAEAAKELRLAMKYLHPTPIPSMYDADMLRVAANKESLRDFDKYFDRYIHKNRFQEFCDFMQMEMKSQNTIIDKWPLRLKKRYGQPGALEEFKELMGSGSVGSARYVEWRYRR</sequence>
<proteinExistence type="predicted"/>
<feature type="non-terminal residue" evidence="2">
    <location>
        <position position="1"/>
    </location>
</feature>
<dbReference type="RefSeq" id="XP_066708264.1">
    <property type="nucleotide sequence ID" value="XM_066866588.1"/>
</dbReference>
<keyword evidence="3" id="KW-1185">Reference proteome</keyword>
<dbReference type="Proteomes" id="UP001480595">
    <property type="component" value="Unassembled WGS sequence"/>
</dbReference>
<dbReference type="Gene3D" id="6.10.140.2220">
    <property type="match status" value="1"/>
</dbReference>
<evidence type="ECO:0000313" key="3">
    <source>
        <dbReference type="Proteomes" id="UP001480595"/>
    </source>
</evidence>
<reference evidence="2 3" key="1">
    <citation type="submission" date="2023-01" db="EMBL/GenBank/DDBJ databases">
        <title>Analysis of 21 Apiospora genomes using comparative genomics revels a genus with tremendous synthesis potential of carbohydrate active enzymes and secondary metabolites.</title>
        <authorList>
            <person name="Sorensen T."/>
        </authorList>
    </citation>
    <scope>NUCLEOTIDE SEQUENCE [LARGE SCALE GENOMIC DNA]</scope>
    <source>
        <strain evidence="2 3">CBS 135458</strain>
    </source>
</reference>
<protein>
    <recommendedName>
        <fullName evidence="1">DUF4470 domain-containing protein</fullName>
    </recommendedName>
</protein>
<dbReference type="InterPro" id="IPR027974">
    <property type="entry name" value="DUF4470"/>
</dbReference>
<gene>
    <name evidence="2" type="ORF">PG994_015179</name>
</gene>